<dbReference type="PANTHER" id="PTHR36986:SF1">
    <property type="entry name" value="UPF0643 PROTEIN PB2B2.08"/>
    <property type="match status" value="1"/>
</dbReference>
<dbReference type="EMBL" id="CADCUW010000394">
    <property type="protein sequence ID" value="CAA9432050.1"/>
    <property type="molecule type" value="Genomic_DNA"/>
</dbReference>
<evidence type="ECO:0000313" key="1">
    <source>
        <dbReference type="EMBL" id="CAA9432050.1"/>
    </source>
</evidence>
<dbReference type="PANTHER" id="PTHR36986">
    <property type="entry name" value="UPF0643 PROTEIN PB2B2.08"/>
    <property type="match status" value="1"/>
</dbReference>
<accession>A0A6J4Q3K0</accession>
<proteinExistence type="predicted"/>
<sequence length="150" mass="16930">MTLDLRVGLQEAAQRIHPVRPDYQDLPIEQGFDWPAIADHDFDQLYLVVFRSVRQPDADLDLLRWFDDLAYAEALASGGLLRYFKGDADGRGHCVSFCLWENREAALRAAGGKKHAQAASITAQMYVSYDLERYELTPGDAGGRPAFRRL</sequence>
<reference evidence="1" key="1">
    <citation type="submission" date="2020-02" db="EMBL/GenBank/DDBJ databases">
        <authorList>
            <person name="Meier V. D."/>
        </authorList>
    </citation>
    <scope>NUCLEOTIDE SEQUENCE</scope>
    <source>
        <strain evidence="1">AVDCRST_MAG01</strain>
    </source>
</reference>
<dbReference type="AlphaFoldDB" id="A0A6J4Q3K0"/>
<protein>
    <recommendedName>
        <fullName evidence="2">ABM domain-containing protein</fullName>
    </recommendedName>
</protein>
<organism evidence="1">
    <name type="scientific">uncultured Rubrobacteraceae bacterium</name>
    <dbReference type="NCBI Taxonomy" id="349277"/>
    <lineage>
        <taxon>Bacteria</taxon>
        <taxon>Bacillati</taxon>
        <taxon>Actinomycetota</taxon>
        <taxon>Rubrobacteria</taxon>
        <taxon>Rubrobacterales</taxon>
        <taxon>Rubrobacteraceae</taxon>
        <taxon>environmental samples</taxon>
    </lineage>
</organism>
<name>A0A6J4Q3K0_9ACTN</name>
<gene>
    <name evidence="1" type="ORF">AVDCRST_MAG01-01-2961</name>
</gene>
<evidence type="ECO:0008006" key="2">
    <source>
        <dbReference type="Google" id="ProtNLM"/>
    </source>
</evidence>